<dbReference type="EMBL" id="BAAAZP010000202">
    <property type="protein sequence ID" value="GAA3709047.1"/>
    <property type="molecule type" value="Genomic_DNA"/>
</dbReference>
<proteinExistence type="inferred from homology"/>
<sequence length="169" mass="19042">MLAKVSAGDQAEVKAAYWQIFDLTELGENVKPGQHLVDWVQRRIDTFAEARGGRYPAAVKCLLADRQSLTTHLRFPIEHHKRVRHSNFIERTFGETRRRVKVIGRFPGETSCVSLVWAVLDRAARGWRGFTMTSNGLRILQDLRRALLHPPAQLHPTGDPALAPVTEAA</sequence>
<evidence type="ECO:0000256" key="1">
    <source>
        <dbReference type="ARBA" id="ARBA00002190"/>
    </source>
</evidence>
<keyword evidence="6" id="KW-0814">Transposable element</keyword>
<evidence type="ECO:0000256" key="3">
    <source>
        <dbReference type="ARBA" id="ARBA00022578"/>
    </source>
</evidence>
<reference evidence="8" key="1">
    <citation type="journal article" date="2019" name="Int. J. Syst. Evol. Microbiol.">
        <title>The Global Catalogue of Microorganisms (GCM) 10K type strain sequencing project: providing services to taxonomists for standard genome sequencing and annotation.</title>
        <authorList>
            <consortium name="The Broad Institute Genomics Platform"/>
            <consortium name="The Broad Institute Genome Sequencing Center for Infectious Disease"/>
            <person name="Wu L."/>
            <person name="Ma J."/>
        </authorList>
    </citation>
    <scope>NUCLEOTIDE SEQUENCE [LARGE SCALE GENOMIC DNA]</scope>
    <source>
        <strain evidence="8">JCM 16904</strain>
    </source>
</reference>
<comment type="caution">
    <text evidence="7">The sequence shown here is derived from an EMBL/GenBank/DDBJ whole genome shotgun (WGS) entry which is preliminary data.</text>
</comment>
<evidence type="ECO:0000256" key="6">
    <source>
        <dbReference type="RuleBase" id="RU365089"/>
    </source>
</evidence>
<keyword evidence="5 6" id="KW-0233">DNA recombination</keyword>
<keyword evidence="4 6" id="KW-0238">DNA-binding</keyword>
<evidence type="ECO:0000313" key="7">
    <source>
        <dbReference type="EMBL" id="GAA3709047.1"/>
    </source>
</evidence>
<gene>
    <name evidence="7" type="ORF">GCM10022224_088210</name>
</gene>
<dbReference type="Pfam" id="PF00872">
    <property type="entry name" value="Transposase_mut"/>
    <property type="match status" value="1"/>
</dbReference>
<evidence type="ECO:0000256" key="5">
    <source>
        <dbReference type="ARBA" id="ARBA00023172"/>
    </source>
</evidence>
<comment type="function">
    <text evidence="1 6">Required for the transposition of the insertion element.</text>
</comment>
<comment type="similarity">
    <text evidence="2 6">Belongs to the transposase mutator family.</text>
</comment>
<keyword evidence="3 6" id="KW-0815">Transposition</keyword>
<evidence type="ECO:0000313" key="8">
    <source>
        <dbReference type="Proteomes" id="UP001500902"/>
    </source>
</evidence>
<dbReference type="PANTHER" id="PTHR33217">
    <property type="entry name" value="TRANSPOSASE FOR INSERTION SEQUENCE ELEMENT IS1081"/>
    <property type="match status" value="1"/>
</dbReference>
<evidence type="ECO:0000256" key="2">
    <source>
        <dbReference type="ARBA" id="ARBA00010961"/>
    </source>
</evidence>
<dbReference type="PANTHER" id="PTHR33217:SF9">
    <property type="entry name" value="MUTATOR FAMILY TRANSPOSASE"/>
    <property type="match status" value="1"/>
</dbReference>
<dbReference type="Proteomes" id="UP001500902">
    <property type="component" value="Unassembled WGS sequence"/>
</dbReference>
<organism evidence="7 8">
    <name type="scientific">Nonomuraea antimicrobica</name>
    <dbReference type="NCBI Taxonomy" id="561173"/>
    <lineage>
        <taxon>Bacteria</taxon>
        <taxon>Bacillati</taxon>
        <taxon>Actinomycetota</taxon>
        <taxon>Actinomycetes</taxon>
        <taxon>Streptosporangiales</taxon>
        <taxon>Streptosporangiaceae</taxon>
        <taxon>Nonomuraea</taxon>
    </lineage>
</organism>
<evidence type="ECO:0000256" key="4">
    <source>
        <dbReference type="ARBA" id="ARBA00023125"/>
    </source>
</evidence>
<keyword evidence="8" id="KW-1185">Reference proteome</keyword>
<name>A0ABP7DTY2_9ACTN</name>
<dbReference type="InterPro" id="IPR001207">
    <property type="entry name" value="Transposase_mutator"/>
</dbReference>
<protein>
    <recommendedName>
        <fullName evidence="6">Mutator family transposase</fullName>
    </recommendedName>
</protein>
<accession>A0ABP7DTY2</accession>